<name>A0A5P2QX75_9RHOB</name>
<protein>
    <submittedName>
        <fullName evidence="6">Response regulator transcription factor</fullName>
    </submittedName>
</protein>
<dbReference type="InterPro" id="IPR039420">
    <property type="entry name" value="WalR-like"/>
</dbReference>
<organism evidence="6 7">
    <name type="scientific">Paracoccus yeei</name>
    <dbReference type="NCBI Taxonomy" id="147645"/>
    <lineage>
        <taxon>Bacteria</taxon>
        <taxon>Pseudomonadati</taxon>
        <taxon>Pseudomonadota</taxon>
        <taxon>Alphaproteobacteria</taxon>
        <taxon>Rhodobacterales</taxon>
        <taxon>Paracoccaceae</taxon>
        <taxon>Paracoccus</taxon>
    </lineage>
</organism>
<sequence length="239" mass="26204">MTDAAEPRILIVDDARDIREPLGQFLRRSGYRTRLAADAAEARQALAEDPVHLAVIDVMMPGEDGLSLCASLAREGRVPVILLTALATSEDQVTGLETGADDYVTKPFNPRELLARIRAVLRRAPPLQPGPSALRRRFGGLVHDPASRRIIRPSGAEIALTSGESRMLGLLLDHPGQVLTRMRLLDLHAGREARAYDRAVDNTISRLRHKIEADPRNPRLIVTEWGGGYRLAAAVEVLP</sequence>
<dbReference type="GO" id="GO:0032993">
    <property type="term" value="C:protein-DNA complex"/>
    <property type="evidence" value="ECO:0007669"/>
    <property type="project" value="TreeGrafter"/>
</dbReference>
<dbReference type="PANTHER" id="PTHR48111:SF4">
    <property type="entry name" value="DNA-BINDING DUAL TRANSCRIPTIONAL REGULATOR OMPR"/>
    <property type="match status" value="1"/>
</dbReference>
<dbReference type="Pfam" id="PF00072">
    <property type="entry name" value="Response_reg"/>
    <property type="match status" value="1"/>
</dbReference>
<dbReference type="PROSITE" id="PS51755">
    <property type="entry name" value="OMPR_PHOB"/>
    <property type="match status" value="1"/>
</dbReference>
<dbReference type="GO" id="GO:0000976">
    <property type="term" value="F:transcription cis-regulatory region binding"/>
    <property type="evidence" value="ECO:0007669"/>
    <property type="project" value="TreeGrafter"/>
</dbReference>
<proteinExistence type="predicted"/>
<evidence type="ECO:0000256" key="2">
    <source>
        <dbReference type="ARBA" id="ARBA00023012"/>
    </source>
</evidence>
<keyword evidence="4" id="KW-0238">DNA-binding</keyword>
<dbReference type="SMART" id="SM00862">
    <property type="entry name" value="Trans_reg_C"/>
    <property type="match status" value="1"/>
</dbReference>
<dbReference type="InterPro" id="IPR001789">
    <property type="entry name" value="Sig_transdc_resp-reg_receiver"/>
</dbReference>
<accession>A0A5P2QX75</accession>
<keyword evidence="1" id="KW-0597">Phosphoprotein</keyword>
<dbReference type="InterPro" id="IPR011006">
    <property type="entry name" value="CheY-like_superfamily"/>
</dbReference>
<dbReference type="RefSeq" id="WP_028720765.1">
    <property type="nucleotide sequence ID" value="NZ_CAUQGX010000012.1"/>
</dbReference>
<keyword evidence="3" id="KW-0805">Transcription regulation</keyword>
<keyword evidence="2" id="KW-0902">Two-component regulatory system</keyword>
<dbReference type="PROSITE" id="PS50110">
    <property type="entry name" value="RESPONSE_REGULATORY"/>
    <property type="match status" value="1"/>
</dbReference>
<dbReference type="SMART" id="SM00448">
    <property type="entry name" value="REC"/>
    <property type="match status" value="1"/>
</dbReference>
<dbReference type="GO" id="GO:0005829">
    <property type="term" value="C:cytosol"/>
    <property type="evidence" value="ECO:0007669"/>
    <property type="project" value="TreeGrafter"/>
</dbReference>
<evidence type="ECO:0000313" key="6">
    <source>
        <dbReference type="EMBL" id="QEU10744.1"/>
    </source>
</evidence>
<dbReference type="Gene3D" id="3.40.50.2300">
    <property type="match status" value="1"/>
</dbReference>
<evidence type="ECO:0000313" key="7">
    <source>
        <dbReference type="Proteomes" id="UP000324507"/>
    </source>
</evidence>
<geneLocation type="plasmid" evidence="6 7">
    <name>unnamed4</name>
</geneLocation>
<evidence type="ECO:0000256" key="1">
    <source>
        <dbReference type="ARBA" id="ARBA00022553"/>
    </source>
</evidence>
<keyword evidence="6" id="KW-0614">Plasmid</keyword>
<dbReference type="SUPFAM" id="SSF46894">
    <property type="entry name" value="C-terminal effector domain of the bipartite response regulators"/>
    <property type="match status" value="1"/>
</dbReference>
<keyword evidence="5" id="KW-0804">Transcription</keyword>
<dbReference type="InterPro" id="IPR016032">
    <property type="entry name" value="Sig_transdc_resp-reg_C-effctor"/>
</dbReference>
<dbReference type="Gene3D" id="6.10.250.690">
    <property type="match status" value="1"/>
</dbReference>
<dbReference type="InterPro" id="IPR036388">
    <property type="entry name" value="WH-like_DNA-bd_sf"/>
</dbReference>
<dbReference type="GO" id="GO:0006355">
    <property type="term" value="P:regulation of DNA-templated transcription"/>
    <property type="evidence" value="ECO:0007669"/>
    <property type="project" value="InterPro"/>
</dbReference>
<gene>
    <name evidence="6" type="ORF">FOB51_22535</name>
</gene>
<evidence type="ECO:0000256" key="3">
    <source>
        <dbReference type="ARBA" id="ARBA00023015"/>
    </source>
</evidence>
<evidence type="ECO:0000256" key="5">
    <source>
        <dbReference type="ARBA" id="ARBA00023163"/>
    </source>
</evidence>
<dbReference type="Pfam" id="PF00486">
    <property type="entry name" value="Trans_reg_C"/>
    <property type="match status" value="1"/>
</dbReference>
<dbReference type="InterPro" id="IPR001867">
    <property type="entry name" value="OmpR/PhoB-type_DNA-bd"/>
</dbReference>
<reference evidence="6 7" key="1">
    <citation type="submission" date="2019-09" db="EMBL/GenBank/DDBJ databases">
        <title>FDA dAtabase for Regulatory Grade micrObial Sequences (FDA-ARGOS): Supporting development and validation of Infectious Disease Dx tests.</title>
        <authorList>
            <person name="Sciortino C."/>
            <person name="Tallon L."/>
            <person name="Sadzewicz L."/>
            <person name="Vavikolanu K."/>
            <person name="Mehta A."/>
            <person name="Aluvathingal J."/>
            <person name="Nadendla S."/>
            <person name="Nandy P."/>
            <person name="Geyer C."/>
            <person name="Yan Y."/>
            <person name="Sichtig H."/>
        </authorList>
    </citation>
    <scope>NUCLEOTIDE SEQUENCE [LARGE SCALE GENOMIC DNA]</scope>
    <source>
        <strain evidence="6 7">FDAARGOS_643</strain>
        <plasmid evidence="6 7">unnamed4</plasmid>
    </source>
</reference>
<dbReference type="SUPFAM" id="SSF52172">
    <property type="entry name" value="CheY-like"/>
    <property type="match status" value="1"/>
</dbReference>
<dbReference type="Proteomes" id="UP000324507">
    <property type="component" value="Plasmid unnamed4"/>
</dbReference>
<dbReference type="EMBL" id="CP044082">
    <property type="protein sequence ID" value="QEU10744.1"/>
    <property type="molecule type" value="Genomic_DNA"/>
</dbReference>
<evidence type="ECO:0000256" key="4">
    <source>
        <dbReference type="ARBA" id="ARBA00023125"/>
    </source>
</evidence>
<dbReference type="GO" id="GO:0000156">
    <property type="term" value="F:phosphorelay response regulator activity"/>
    <property type="evidence" value="ECO:0007669"/>
    <property type="project" value="TreeGrafter"/>
</dbReference>
<dbReference type="OrthoDB" id="9802426at2"/>
<dbReference type="Gene3D" id="1.10.10.10">
    <property type="entry name" value="Winged helix-like DNA-binding domain superfamily/Winged helix DNA-binding domain"/>
    <property type="match status" value="1"/>
</dbReference>
<dbReference type="AlphaFoldDB" id="A0A5P2QX75"/>
<dbReference type="PANTHER" id="PTHR48111">
    <property type="entry name" value="REGULATOR OF RPOS"/>
    <property type="match status" value="1"/>
</dbReference>
<dbReference type="CDD" id="cd00383">
    <property type="entry name" value="trans_reg_C"/>
    <property type="match status" value="1"/>
</dbReference>